<dbReference type="OrthoDB" id="200321at2157"/>
<dbReference type="AlphaFoldDB" id="A0A1H6FSD0"/>
<protein>
    <submittedName>
        <fullName evidence="1">Uncharacterized protein</fullName>
    </submittedName>
</protein>
<proteinExistence type="predicted"/>
<evidence type="ECO:0000313" key="1">
    <source>
        <dbReference type="EMBL" id="SEH13048.1"/>
    </source>
</evidence>
<gene>
    <name evidence="1" type="ORF">SAMN04487967_1114</name>
</gene>
<organism evidence="1 2">
    <name type="scientific">Natronorubrum sediminis</name>
    <dbReference type="NCBI Taxonomy" id="640943"/>
    <lineage>
        <taxon>Archaea</taxon>
        <taxon>Methanobacteriati</taxon>
        <taxon>Methanobacteriota</taxon>
        <taxon>Stenosarchaea group</taxon>
        <taxon>Halobacteria</taxon>
        <taxon>Halobacteriales</taxon>
        <taxon>Natrialbaceae</taxon>
        <taxon>Natronorubrum</taxon>
    </lineage>
</organism>
<dbReference type="Proteomes" id="UP000199112">
    <property type="component" value="Unassembled WGS sequence"/>
</dbReference>
<dbReference type="EMBL" id="FNWL01000001">
    <property type="protein sequence ID" value="SEH13048.1"/>
    <property type="molecule type" value="Genomic_DNA"/>
</dbReference>
<evidence type="ECO:0000313" key="2">
    <source>
        <dbReference type="Proteomes" id="UP000199112"/>
    </source>
</evidence>
<sequence>MMIRGKELALSVLAVGTAAVAGYVLHSGQQTDCPSRSKANLGARIIAREDVPRGATVVESTSQRLEEIPGARRVVERAIRADADEEWAHVTIEHEGAWSVVDAVRGSLPYYDGKHGEYNGVYIQYDGRFVVLDAFGWARLEEPLQ</sequence>
<reference evidence="2" key="1">
    <citation type="submission" date="2016-10" db="EMBL/GenBank/DDBJ databases">
        <authorList>
            <person name="Varghese N."/>
            <person name="Submissions S."/>
        </authorList>
    </citation>
    <scope>NUCLEOTIDE SEQUENCE [LARGE SCALE GENOMIC DNA]</scope>
    <source>
        <strain evidence="2">CGMCC 1.8981</strain>
    </source>
</reference>
<accession>A0A1H6FSD0</accession>
<name>A0A1H6FSD0_9EURY</name>
<keyword evidence="2" id="KW-1185">Reference proteome</keyword>
<dbReference type="RefSeq" id="WP_090505872.1">
    <property type="nucleotide sequence ID" value="NZ_FNWL01000001.1"/>
</dbReference>